<comment type="caution">
    <text evidence="3">The sequence shown here is derived from an EMBL/GenBank/DDBJ whole genome shotgun (WGS) entry which is preliminary data.</text>
</comment>
<keyword evidence="4" id="KW-1185">Reference proteome</keyword>
<evidence type="ECO:0000313" key="4">
    <source>
        <dbReference type="Proteomes" id="UP001144256"/>
    </source>
</evidence>
<sequence>MRMNMKKTLKKIITVTICIIMMSQGIYANDVDLITLSPETENSIREEDICNMVKEEINISDDYKLNYFDLITNDTYFHKNVWKLTFYCEDKSIEVIADAETGRVIRFEKFGESESKVVKITREQVRKISQQYIDDNYPDLKNQLTEINISNILRKVDIDCDRENYSVMYARKINNEILISNYISVIISGITGEIIMFEKYWDDYNYTKDNKEISQEEVLETFKKTNSIETEYIEVNDTEKEEDNKVTLKPVYYYNMNSTNFIDAVSKEFYYLGDLYSEFYELIYEDDEEYIAFGGVIDEEEILPEKGTISKEKVEQIILDKIKYLTNIKSLNIDSINYNDKYNGIKGKYWVISAKDDKLYVNATVDAVTGEVSNIHYIASDELDSSNTDNDIDITNIKKQAQNIISKMFPKITDKDYIIETKESFESNKIHFNCTRVIKDRMYGKNGFILVYDIGKNAFTIFDFDWFQIDIIDLQNKITKEEASDIFYKEVGFSKELVQLLDTEKENTGVPSKDLKLVYRLNPYEFSYIDMENGKLLDEDGKEYKNTHEIENFTDIKGNENELTIKLMNKMGFIKETNEKFSPDAILTKKDAIKWTVLTIGSQCERLPNANHNNINNNEIDFINMDENDDYYTYMVDAVKMNIIENTKRLNKDQEVTLMDMIKLIINGMGGKKLATSTALFADEEGIKEINKGYVALAKYYKIINNETNLSENLTRGQAIKLIYDFIKIIDNNSYCTYLKL</sequence>
<dbReference type="InterPro" id="IPR032599">
    <property type="entry name" value="YcdB/YcdC_rep_domain"/>
</dbReference>
<reference evidence="3" key="1">
    <citation type="submission" date="2022-06" db="EMBL/GenBank/DDBJ databases">
        <title>Vallitalea longa sp. nov., an anaerobic bacterium isolated from marine sediment.</title>
        <authorList>
            <person name="Hirano S."/>
            <person name="Terahara T."/>
            <person name="Mori K."/>
            <person name="Hamada M."/>
            <person name="Matsumoto R."/>
            <person name="Kobayashi T."/>
        </authorList>
    </citation>
    <scope>NUCLEOTIDE SEQUENCE</scope>
    <source>
        <strain evidence="3">SH18-1</strain>
    </source>
</reference>
<dbReference type="Pfam" id="PF16244">
    <property type="entry name" value="DUF4901"/>
    <property type="match status" value="1"/>
</dbReference>
<protein>
    <submittedName>
        <fullName evidence="3">Peptidase M4</fullName>
    </submittedName>
</protein>
<name>A0A9W6DD50_9FIRM</name>
<proteinExistence type="predicted"/>
<evidence type="ECO:0000259" key="2">
    <source>
        <dbReference type="Pfam" id="PF16244"/>
    </source>
</evidence>
<keyword evidence="1" id="KW-0732">Signal</keyword>
<evidence type="ECO:0000256" key="1">
    <source>
        <dbReference type="SAM" id="SignalP"/>
    </source>
</evidence>
<dbReference type="EMBL" id="BRLB01000001">
    <property type="protein sequence ID" value="GKX28186.1"/>
    <property type="molecule type" value="Genomic_DNA"/>
</dbReference>
<dbReference type="AlphaFoldDB" id="A0A9W6DD50"/>
<feature type="chain" id="PRO_5040897468" evidence="1">
    <location>
        <begin position="29"/>
        <end position="741"/>
    </location>
</feature>
<dbReference type="Proteomes" id="UP001144256">
    <property type="component" value="Unassembled WGS sequence"/>
</dbReference>
<evidence type="ECO:0000313" key="3">
    <source>
        <dbReference type="EMBL" id="GKX28186.1"/>
    </source>
</evidence>
<feature type="signal peptide" evidence="1">
    <location>
        <begin position="1"/>
        <end position="28"/>
    </location>
</feature>
<gene>
    <name evidence="3" type="ORF">SH1V18_06660</name>
</gene>
<feature type="domain" description="YcdB/YcdC repeated" evidence="2">
    <location>
        <begin position="53"/>
        <end position="201"/>
    </location>
</feature>
<organism evidence="3 4">
    <name type="scientific">Vallitalea longa</name>
    <dbReference type="NCBI Taxonomy" id="2936439"/>
    <lineage>
        <taxon>Bacteria</taxon>
        <taxon>Bacillati</taxon>
        <taxon>Bacillota</taxon>
        <taxon>Clostridia</taxon>
        <taxon>Lachnospirales</taxon>
        <taxon>Vallitaleaceae</taxon>
        <taxon>Vallitalea</taxon>
    </lineage>
</organism>
<accession>A0A9W6DD50</accession>